<dbReference type="NCBIfam" id="TIGR01573">
    <property type="entry name" value="cas2"/>
    <property type="match status" value="1"/>
</dbReference>
<dbReference type="InterPro" id="IPR021127">
    <property type="entry name" value="CRISPR_associated_Cas2"/>
</dbReference>
<dbReference type="GO" id="GO:0046872">
    <property type="term" value="F:metal ion binding"/>
    <property type="evidence" value="ECO:0007669"/>
    <property type="project" value="UniProtKB-UniRule"/>
</dbReference>
<evidence type="ECO:0000256" key="5">
    <source>
        <dbReference type="ARBA" id="ARBA00022801"/>
    </source>
</evidence>
<evidence type="ECO:0000313" key="9">
    <source>
        <dbReference type="EMBL" id="HEU97926.1"/>
    </source>
</evidence>
<comment type="similarity">
    <text evidence="8">Belongs to the CRISPR-associated endoribonuclease Cas2 protein family.</text>
</comment>
<comment type="cofactor">
    <cofactor evidence="1 8">
        <name>Mg(2+)</name>
        <dbReference type="ChEBI" id="CHEBI:18420"/>
    </cofactor>
</comment>
<evidence type="ECO:0000256" key="1">
    <source>
        <dbReference type="ARBA" id="ARBA00001946"/>
    </source>
</evidence>
<dbReference type="SUPFAM" id="SSF143430">
    <property type="entry name" value="TTP0101/SSO1404-like"/>
    <property type="match status" value="1"/>
</dbReference>
<keyword evidence="4 8" id="KW-0255">Endonuclease</keyword>
<reference evidence="9" key="1">
    <citation type="journal article" date="2020" name="mSystems">
        <title>Genome- and Community-Level Interaction Insights into Carbon Utilization and Element Cycling Functions of Hydrothermarchaeota in Hydrothermal Sediment.</title>
        <authorList>
            <person name="Zhou Z."/>
            <person name="Liu Y."/>
            <person name="Xu W."/>
            <person name="Pan J."/>
            <person name="Luo Z.H."/>
            <person name="Li M."/>
        </authorList>
    </citation>
    <scope>NUCLEOTIDE SEQUENCE [LARGE SCALE GENOMIC DNA]</scope>
    <source>
        <strain evidence="9">SpSt-1259</strain>
    </source>
</reference>
<evidence type="ECO:0000256" key="3">
    <source>
        <dbReference type="ARBA" id="ARBA00022723"/>
    </source>
</evidence>
<proteinExistence type="inferred from homology"/>
<keyword evidence="7 8" id="KW-0051">Antiviral defense</keyword>
<evidence type="ECO:0000256" key="8">
    <source>
        <dbReference type="HAMAP-Rule" id="MF_01471"/>
    </source>
</evidence>
<sequence>MRVFQVIVIVAYDIREEERRRELRNYLRRVGMSRVNRSVYAGPGTATTTKLIVEKAKEITEEGDSVFIIVVREDEYQRAHVFDGRNYYVVKEKIYEVY</sequence>
<dbReference type="PANTHER" id="PTHR34405:SF3">
    <property type="entry name" value="CRISPR-ASSOCIATED ENDORIBONUCLEASE CAS2 3"/>
    <property type="match status" value="1"/>
</dbReference>
<dbReference type="InterPro" id="IPR019199">
    <property type="entry name" value="Virulence_VapD/CRISPR_Cas2"/>
</dbReference>
<dbReference type="GO" id="GO:0004521">
    <property type="term" value="F:RNA endonuclease activity"/>
    <property type="evidence" value="ECO:0007669"/>
    <property type="project" value="InterPro"/>
</dbReference>
<name>A0A7C2UKE8_9CREN</name>
<evidence type="ECO:0000256" key="7">
    <source>
        <dbReference type="ARBA" id="ARBA00023118"/>
    </source>
</evidence>
<accession>A0A7C2UKE8</accession>
<dbReference type="PANTHER" id="PTHR34405">
    <property type="entry name" value="CRISPR-ASSOCIATED ENDORIBONUCLEASE CAS2"/>
    <property type="match status" value="1"/>
</dbReference>
<dbReference type="EC" id="3.1.-.-" evidence="8"/>
<gene>
    <name evidence="8 9" type="primary">cas2</name>
    <name evidence="9" type="ORF">ENO36_03625</name>
</gene>
<keyword evidence="5 8" id="KW-0378">Hydrolase</keyword>
<protein>
    <recommendedName>
        <fullName evidence="8">CRISPR-associated endoribonuclease Cas2</fullName>
        <ecNumber evidence="8">3.1.-.-</ecNumber>
    </recommendedName>
</protein>
<evidence type="ECO:0000256" key="6">
    <source>
        <dbReference type="ARBA" id="ARBA00022842"/>
    </source>
</evidence>
<dbReference type="CDD" id="cd09725">
    <property type="entry name" value="Cas2_I_II_III"/>
    <property type="match status" value="1"/>
</dbReference>
<comment type="caution">
    <text evidence="9">The sequence shown here is derived from an EMBL/GenBank/DDBJ whole genome shotgun (WGS) entry which is preliminary data.</text>
</comment>
<comment type="subunit">
    <text evidence="8">Homodimer, forms a heterotetramer with a Cas1 homodimer.</text>
</comment>
<dbReference type="AlphaFoldDB" id="A0A7C2UKE8"/>
<dbReference type="Proteomes" id="UP000885664">
    <property type="component" value="Unassembled WGS sequence"/>
</dbReference>
<dbReference type="EMBL" id="DSFE01000079">
    <property type="protein sequence ID" value="HEU97926.1"/>
    <property type="molecule type" value="Genomic_DNA"/>
</dbReference>
<keyword evidence="2 8" id="KW-0540">Nuclease</keyword>
<dbReference type="HAMAP" id="MF_01471">
    <property type="entry name" value="Cas2"/>
    <property type="match status" value="1"/>
</dbReference>
<dbReference type="GO" id="GO:0043571">
    <property type="term" value="P:maintenance of CRISPR repeat elements"/>
    <property type="evidence" value="ECO:0007669"/>
    <property type="project" value="UniProtKB-UniRule"/>
</dbReference>
<evidence type="ECO:0000256" key="2">
    <source>
        <dbReference type="ARBA" id="ARBA00022722"/>
    </source>
</evidence>
<dbReference type="Pfam" id="PF09827">
    <property type="entry name" value="CRISPR_Cas2"/>
    <property type="match status" value="1"/>
</dbReference>
<feature type="binding site" evidence="8">
    <location>
        <position position="13"/>
    </location>
    <ligand>
        <name>Mg(2+)</name>
        <dbReference type="ChEBI" id="CHEBI:18420"/>
        <note>catalytic</note>
    </ligand>
</feature>
<dbReference type="GO" id="GO:0051607">
    <property type="term" value="P:defense response to virus"/>
    <property type="evidence" value="ECO:0007669"/>
    <property type="project" value="UniProtKB-UniRule"/>
</dbReference>
<comment type="function">
    <text evidence="8">CRISPR (clustered regularly interspaced short palindromic repeat), is an adaptive immune system that provides protection against mobile genetic elements (viruses, transposable elements and conjugative plasmids). CRISPR clusters contain sequences complementary to antecedent mobile elements and target invading nucleic acids. CRISPR clusters are transcribed and processed into CRISPR RNA (crRNA). Functions as a ssRNA-specific endoribonuclease. Involved in the integration of spacer DNA into the CRISPR cassette.</text>
</comment>
<organism evidence="9">
    <name type="scientific">Fervidicoccus fontis</name>
    <dbReference type="NCBI Taxonomy" id="683846"/>
    <lineage>
        <taxon>Archaea</taxon>
        <taxon>Thermoproteota</taxon>
        <taxon>Thermoprotei</taxon>
        <taxon>Fervidicoccales</taxon>
        <taxon>Fervidicoccaceae</taxon>
        <taxon>Fervidicoccus</taxon>
    </lineage>
</organism>
<evidence type="ECO:0000256" key="4">
    <source>
        <dbReference type="ARBA" id="ARBA00022759"/>
    </source>
</evidence>
<dbReference type="GO" id="GO:0016787">
    <property type="term" value="F:hydrolase activity"/>
    <property type="evidence" value="ECO:0007669"/>
    <property type="project" value="UniProtKB-KW"/>
</dbReference>
<keyword evidence="3 8" id="KW-0479">Metal-binding</keyword>
<keyword evidence="6 8" id="KW-0460">Magnesium</keyword>
<dbReference type="Gene3D" id="3.30.70.240">
    <property type="match status" value="1"/>
</dbReference>